<dbReference type="InterPro" id="IPR011043">
    <property type="entry name" value="Gal_Oxase/kelch_b-propeller"/>
</dbReference>
<name>X6PAG9_RETFI</name>
<evidence type="ECO:0008006" key="3">
    <source>
        <dbReference type="Google" id="ProtNLM"/>
    </source>
</evidence>
<organism evidence="1 2">
    <name type="scientific">Reticulomyxa filosa</name>
    <dbReference type="NCBI Taxonomy" id="46433"/>
    <lineage>
        <taxon>Eukaryota</taxon>
        <taxon>Sar</taxon>
        <taxon>Rhizaria</taxon>
        <taxon>Retaria</taxon>
        <taxon>Foraminifera</taxon>
        <taxon>Monothalamids</taxon>
        <taxon>Reticulomyxidae</taxon>
        <taxon>Reticulomyxa</taxon>
    </lineage>
</organism>
<comment type="caution">
    <text evidence="1">The sequence shown here is derived from an EMBL/GenBank/DDBJ whole genome shotgun (WGS) entry which is preliminary data.</text>
</comment>
<dbReference type="SUPFAM" id="SSF50965">
    <property type="entry name" value="Galactose oxidase, central domain"/>
    <property type="match status" value="1"/>
</dbReference>
<dbReference type="Gene3D" id="2.120.10.80">
    <property type="entry name" value="Kelch-type beta propeller"/>
    <property type="match status" value="1"/>
</dbReference>
<dbReference type="EMBL" id="ASPP01001902">
    <property type="protein sequence ID" value="ETO35156.1"/>
    <property type="molecule type" value="Genomic_DNA"/>
</dbReference>
<gene>
    <name evidence="1" type="ORF">RFI_01920</name>
</gene>
<dbReference type="InterPro" id="IPR015915">
    <property type="entry name" value="Kelch-typ_b-propeller"/>
</dbReference>
<protein>
    <recommendedName>
        <fullName evidence="3">Kelch motif family protein</fullName>
    </recommendedName>
</protein>
<accession>X6PAG9</accession>
<dbReference type="Proteomes" id="UP000023152">
    <property type="component" value="Unassembled WGS sequence"/>
</dbReference>
<evidence type="ECO:0000313" key="1">
    <source>
        <dbReference type="EMBL" id="ETO35156.1"/>
    </source>
</evidence>
<proteinExistence type="predicted"/>
<sequence length="301" mass="35020">MNDQVFQTLKNLPNPLDQSQCVLHKYELLICGGYEQRECYSYHTLKNEYKFICEYPSDVILMGHCVVKLADNNKNSNQLSLLSFGGYKASRHTLVMKYVSVWGNISNKLDKLNNYNQWVPFTDNHNHPIIIGRESDNHCGVRAVIGGSSNHLLFITYYRAKISLFDLNTFQFIKHDKLPTDNDIWYHCFVPKLENGQGQEMMKTNKQNNQMLLFCKHTGLSIEYDEDNNTFQFYQLPVCDDIAPFYAYAYVCINDIIIFFGGNGWIGSVFSKSVHKYSIREKNGRHLKTPYPAHYLIVLQY</sequence>
<evidence type="ECO:0000313" key="2">
    <source>
        <dbReference type="Proteomes" id="UP000023152"/>
    </source>
</evidence>
<keyword evidence="2" id="KW-1185">Reference proteome</keyword>
<dbReference type="AlphaFoldDB" id="X6PAG9"/>
<reference evidence="1 2" key="1">
    <citation type="journal article" date="2013" name="Curr. Biol.">
        <title>The Genome of the Foraminiferan Reticulomyxa filosa.</title>
        <authorList>
            <person name="Glockner G."/>
            <person name="Hulsmann N."/>
            <person name="Schleicher M."/>
            <person name="Noegel A.A."/>
            <person name="Eichinger L."/>
            <person name="Gallinger C."/>
            <person name="Pawlowski J."/>
            <person name="Sierra R."/>
            <person name="Euteneuer U."/>
            <person name="Pillet L."/>
            <person name="Moustafa A."/>
            <person name="Platzer M."/>
            <person name="Groth M."/>
            <person name="Szafranski K."/>
            <person name="Schliwa M."/>
        </authorList>
    </citation>
    <scope>NUCLEOTIDE SEQUENCE [LARGE SCALE GENOMIC DNA]</scope>
</reference>